<evidence type="ECO:0000313" key="2">
    <source>
        <dbReference type="Proteomes" id="UP001209878"/>
    </source>
</evidence>
<dbReference type="Proteomes" id="UP001209878">
    <property type="component" value="Unassembled WGS sequence"/>
</dbReference>
<keyword evidence="2" id="KW-1185">Reference proteome</keyword>
<gene>
    <name evidence="1" type="ORF">NP493_705g03034</name>
</gene>
<dbReference type="AlphaFoldDB" id="A0AAD9KR74"/>
<evidence type="ECO:0000313" key="1">
    <source>
        <dbReference type="EMBL" id="KAK2175817.1"/>
    </source>
</evidence>
<protein>
    <submittedName>
        <fullName evidence="1">Uncharacterized protein</fullName>
    </submittedName>
</protein>
<proteinExistence type="predicted"/>
<comment type="caution">
    <text evidence="1">The sequence shown here is derived from an EMBL/GenBank/DDBJ whole genome shotgun (WGS) entry which is preliminary data.</text>
</comment>
<name>A0AAD9KR74_RIDPI</name>
<sequence>MRYKGKQCPAGISQRGDTFTLGQFDHIHPLEPNRVTLKKVTCQIRDAATERPYDSAARIVNDILLETPDSDFISPMQQANLTRMVNRFRQQQYANQ</sequence>
<accession>A0AAD9KR74</accession>
<dbReference type="EMBL" id="JAODUO010000705">
    <property type="protein sequence ID" value="KAK2175817.1"/>
    <property type="molecule type" value="Genomic_DNA"/>
</dbReference>
<reference evidence="1" key="1">
    <citation type="journal article" date="2023" name="Mol. Biol. Evol.">
        <title>Third-Generation Sequencing Reveals the Adaptive Role of the Epigenome in Three Deep-Sea Polychaetes.</title>
        <authorList>
            <person name="Perez M."/>
            <person name="Aroh O."/>
            <person name="Sun Y."/>
            <person name="Lan Y."/>
            <person name="Juniper S.K."/>
            <person name="Young C.R."/>
            <person name="Angers B."/>
            <person name="Qian P.Y."/>
        </authorList>
    </citation>
    <scope>NUCLEOTIDE SEQUENCE</scope>
    <source>
        <strain evidence="1">R07B-5</strain>
    </source>
</reference>
<organism evidence="1 2">
    <name type="scientific">Ridgeia piscesae</name>
    <name type="common">Tubeworm</name>
    <dbReference type="NCBI Taxonomy" id="27915"/>
    <lineage>
        <taxon>Eukaryota</taxon>
        <taxon>Metazoa</taxon>
        <taxon>Spiralia</taxon>
        <taxon>Lophotrochozoa</taxon>
        <taxon>Annelida</taxon>
        <taxon>Polychaeta</taxon>
        <taxon>Sedentaria</taxon>
        <taxon>Canalipalpata</taxon>
        <taxon>Sabellida</taxon>
        <taxon>Siboglinidae</taxon>
        <taxon>Ridgeia</taxon>
    </lineage>
</organism>